<evidence type="ECO:0000313" key="2">
    <source>
        <dbReference type="EMBL" id="CAH3020587.1"/>
    </source>
</evidence>
<organism evidence="2 3">
    <name type="scientific">Porites evermanni</name>
    <dbReference type="NCBI Taxonomy" id="104178"/>
    <lineage>
        <taxon>Eukaryota</taxon>
        <taxon>Metazoa</taxon>
        <taxon>Cnidaria</taxon>
        <taxon>Anthozoa</taxon>
        <taxon>Hexacorallia</taxon>
        <taxon>Scleractinia</taxon>
        <taxon>Fungiina</taxon>
        <taxon>Poritidae</taxon>
        <taxon>Porites</taxon>
    </lineage>
</organism>
<keyword evidence="3" id="KW-1185">Reference proteome</keyword>
<gene>
    <name evidence="2" type="ORF">PEVE_00007774</name>
</gene>
<accession>A0ABN8LXX9</accession>
<comment type="caution">
    <text evidence="2">The sequence shown here is derived from an EMBL/GenBank/DDBJ whole genome shotgun (WGS) entry which is preliminary data.</text>
</comment>
<protein>
    <submittedName>
        <fullName evidence="2">Uncharacterized protein</fullName>
    </submittedName>
</protein>
<sequence length="193" mass="21766">MFDGVWRLIKRKRPQTYDVSTSPKFRPLQMKKQLLKTKETSELDLKIVYFINAGPVTERLTSFHTFSSEQDALCPPGVWTCSTGKRSLSGKLLLRTQDSVTRGSCPPGVWTCSTGKRSHIPNRQFTAIAVTAQDNNEDNGSKDPAYRSRHISTSRKKKTIKRMLKKRTPTMKGFQASKVVCPPGVWTCSTGKR</sequence>
<feature type="region of interest" description="Disordered" evidence="1">
    <location>
        <begin position="133"/>
        <end position="157"/>
    </location>
</feature>
<dbReference type="Proteomes" id="UP001159427">
    <property type="component" value="Unassembled WGS sequence"/>
</dbReference>
<reference evidence="2 3" key="1">
    <citation type="submission" date="2022-05" db="EMBL/GenBank/DDBJ databases">
        <authorList>
            <consortium name="Genoscope - CEA"/>
            <person name="William W."/>
        </authorList>
    </citation>
    <scope>NUCLEOTIDE SEQUENCE [LARGE SCALE GENOMIC DNA]</scope>
</reference>
<evidence type="ECO:0000313" key="3">
    <source>
        <dbReference type="Proteomes" id="UP001159427"/>
    </source>
</evidence>
<name>A0ABN8LXX9_9CNID</name>
<proteinExistence type="predicted"/>
<dbReference type="EMBL" id="CALNXI010000152">
    <property type="protein sequence ID" value="CAH3020587.1"/>
    <property type="molecule type" value="Genomic_DNA"/>
</dbReference>
<evidence type="ECO:0000256" key="1">
    <source>
        <dbReference type="SAM" id="MobiDB-lite"/>
    </source>
</evidence>
<feature type="compositionally biased region" description="Basic residues" evidence="1">
    <location>
        <begin position="147"/>
        <end position="157"/>
    </location>
</feature>